<dbReference type="RefSeq" id="WP_168058279.1">
    <property type="nucleotide sequence ID" value="NZ_VTOW01000001.1"/>
</dbReference>
<dbReference type="GO" id="GO:0030026">
    <property type="term" value="P:intracellular manganese ion homeostasis"/>
    <property type="evidence" value="ECO:0007669"/>
    <property type="project" value="InterPro"/>
</dbReference>
<proteinExistence type="predicted"/>
<reference evidence="6 7" key="1">
    <citation type="journal article" date="2020" name="Nature">
        <title>Bacterial chemolithoautotrophy via manganese oxidation.</title>
        <authorList>
            <person name="Yu H."/>
            <person name="Leadbetter J.R."/>
        </authorList>
    </citation>
    <scope>NUCLEOTIDE SEQUENCE [LARGE SCALE GENOMIC DNA]</scope>
    <source>
        <strain evidence="6 7">Mn-1</strain>
    </source>
</reference>
<dbReference type="EMBL" id="VTOW01000001">
    <property type="protein sequence ID" value="NKE70009.1"/>
    <property type="molecule type" value="Genomic_DNA"/>
</dbReference>
<feature type="transmembrane region" description="Helical" evidence="5">
    <location>
        <begin position="217"/>
        <end position="236"/>
    </location>
</feature>
<evidence type="ECO:0008006" key="8">
    <source>
        <dbReference type="Google" id="ProtNLM"/>
    </source>
</evidence>
<sequence>MTKDRNKKKRPAEKEPRRISGLIRRRLREAVFGVQDGLISTLGALTGIAEGTESRAAVVISGVVIIVVESLSMAAGSYLSSKSHKQYLQRLLREEEEQIARDPEGERREIWAMYRERGYPDEEIAIIANRLLSDKALLLEDMAHKELGISPASLEGPAGNALVMGIAYVFGGLVPVLPYLILSIDAAMPLSVSGTLIALFLFGGLKGRLVGQRGWRSALEMVGIAGLAAAAGYGIGRLASFWIK</sequence>
<feature type="transmembrane region" description="Helical" evidence="5">
    <location>
        <begin position="187"/>
        <end position="205"/>
    </location>
</feature>
<evidence type="ECO:0000313" key="6">
    <source>
        <dbReference type="EMBL" id="NKE70009.1"/>
    </source>
</evidence>
<dbReference type="GO" id="GO:0012505">
    <property type="term" value="C:endomembrane system"/>
    <property type="evidence" value="ECO:0007669"/>
    <property type="project" value="UniProtKB-SubCell"/>
</dbReference>
<dbReference type="GO" id="GO:0005384">
    <property type="term" value="F:manganese ion transmembrane transporter activity"/>
    <property type="evidence" value="ECO:0007669"/>
    <property type="project" value="InterPro"/>
</dbReference>
<dbReference type="InterPro" id="IPR008217">
    <property type="entry name" value="Ccc1_fam"/>
</dbReference>
<keyword evidence="7" id="KW-1185">Reference proteome</keyword>
<evidence type="ECO:0000256" key="2">
    <source>
        <dbReference type="ARBA" id="ARBA00022692"/>
    </source>
</evidence>
<feature type="transmembrane region" description="Helical" evidence="5">
    <location>
        <begin position="161"/>
        <end position="181"/>
    </location>
</feature>
<protein>
    <recommendedName>
        <fullName evidence="8">Iron transporter</fullName>
    </recommendedName>
</protein>
<dbReference type="AlphaFoldDB" id="A0A7X6DMV5"/>
<evidence type="ECO:0000256" key="3">
    <source>
        <dbReference type="ARBA" id="ARBA00022989"/>
    </source>
</evidence>
<dbReference type="Pfam" id="PF01988">
    <property type="entry name" value="VIT1"/>
    <property type="match status" value="1"/>
</dbReference>
<feature type="transmembrane region" description="Helical" evidence="5">
    <location>
        <begin position="55"/>
        <end position="80"/>
    </location>
</feature>
<evidence type="ECO:0000256" key="5">
    <source>
        <dbReference type="SAM" id="Phobius"/>
    </source>
</evidence>
<keyword evidence="2 5" id="KW-0812">Transmembrane</keyword>
<name>A0A7X6DMV5_9BACT</name>
<evidence type="ECO:0000256" key="4">
    <source>
        <dbReference type="ARBA" id="ARBA00023136"/>
    </source>
</evidence>
<accession>A0A7X6DMV5</accession>
<evidence type="ECO:0000256" key="1">
    <source>
        <dbReference type="ARBA" id="ARBA00004127"/>
    </source>
</evidence>
<comment type="subcellular location">
    <subcellularLocation>
        <location evidence="1">Endomembrane system</location>
        <topology evidence="1">Multi-pass membrane protein</topology>
    </subcellularLocation>
</comment>
<evidence type="ECO:0000313" key="7">
    <source>
        <dbReference type="Proteomes" id="UP000534783"/>
    </source>
</evidence>
<dbReference type="Proteomes" id="UP000534783">
    <property type="component" value="Unassembled WGS sequence"/>
</dbReference>
<organism evidence="6 7">
    <name type="scientific">Candidatus Manganitrophus noduliformans</name>
    <dbReference type="NCBI Taxonomy" id="2606439"/>
    <lineage>
        <taxon>Bacteria</taxon>
        <taxon>Pseudomonadati</taxon>
        <taxon>Nitrospirota</taxon>
        <taxon>Nitrospiria</taxon>
        <taxon>Candidatus Troglogloeales</taxon>
        <taxon>Candidatus Manganitrophaceae</taxon>
        <taxon>Candidatus Manganitrophus</taxon>
    </lineage>
</organism>
<dbReference type="PANTHER" id="PTHR31851">
    <property type="entry name" value="FE(2+)/MN(2+) TRANSPORTER PCL1"/>
    <property type="match status" value="1"/>
</dbReference>
<gene>
    <name evidence="6" type="ORF">MNODULE_04530</name>
</gene>
<comment type="caution">
    <text evidence="6">The sequence shown here is derived from an EMBL/GenBank/DDBJ whole genome shotgun (WGS) entry which is preliminary data.</text>
</comment>
<keyword evidence="3 5" id="KW-1133">Transmembrane helix</keyword>
<keyword evidence="4 5" id="KW-0472">Membrane</keyword>